<keyword evidence="1" id="KW-0812">Transmembrane</keyword>
<organism evidence="2 3">
    <name type="scientific">Daphnia galeata</name>
    <dbReference type="NCBI Taxonomy" id="27404"/>
    <lineage>
        <taxon>Eukaryota</taxon>
        <taxon>Metazoa</taxon>
        <taxon>Ecdysozoa</taxon>
        <taxon>Arthropoda</taxon>
        <taxon>Crustacea</taxon>
        <taxon>Branchiopoda</taxon>
        <taxon>Diplostraca</taxon>
        <taxon>Cladocera</taxon>
        <taxon>Anomopoda</taxon>
        <taxon>Daphniidae</taxon>
        <taxon>Daphnia</taxon>
    </lineage>
</organism>
<dbReference type="PANTHER" id="PTHR31061:SF24">
    <property type="entry name" value="LD22376P"/>
    <property type="match status" value="1"/>
</dbReference>
<proteinExistence type="predicted"/>
<keyword evidence="1" id="KW-0472">Membrane</keyword>
<dbReference type="PANTHER" id="PTHR31061">
    <property type="entry name" value="LD22376P"/>
    <property type="match status" value="1"/>
</dbReference>
<feature type="transmembrane region" description="Helical" evidence="1">
    <location>
        <begin position="217"/>
        <end position="237"/>
    </location>
</feature>
<comment type="caution">
    <text evidence="2">The sequence shown here is derived from an EMBL/GenBank/DDBJ whole genome shotgun (WGS) entry which is preliminary data.</text>
</comment>
<keyword evidence="1" id="KW-1133">Transmembrane helix</keyword>
<evidence type="ECO:0000313" key="2">
    <source>
        <dbReference type="EMBL" id="CAH0112595.1"/>
    </source>
</evidence>
<feature type="transmembrane region" description="Helical" evidence="1">
    <location>
        <begin position="579"/>
        <end position="597"/>
    </location>
</feature>
<gene>
    <name evidence="2" type="ORF">DGAL_LOCUS16330</name>
</gene>
<feature type="transmembrane region" description="Helical" evidence="1">
    <location>
        <begin position="318"/>
        <end position="336"/>
    </location>
</feature>
<feature type="transmembrane region" description="Helical" evidence="1">
    <location>
        <begin position="357"/>
        <end position="380"/>
    </location>
</feature>
<dbReference type="EMBL" id="CAKKLH010000328">
    <property type="protein sequence ID" value="CAH0112595.1"/>
    <property type="molecule type" value="Genomic_DNA"/>
</dbReference>
<feature type="transmembrane region" description="Helical" evidence="1">
    <location>
        <begin position="280"/>
        <end position="298"/>
    </location>
</feature>
<evidence type="ECO:0000256" key="1">
    <source>
        <dbReference type="SAM" id="Phobius"/>
    </source>
</evidence>
<feature type="transmembrane region" description="Helical" evidence="1">
    <location>
        <begin position="135"/>
        <end position="156"/>
    </location>
</feature>
<feature type="transmembrane region" description="Helical" evidence="1">
    <location>
        <begin position="444"/>
        <end position="467"/>
    </location>
</feature>
<feature type="transmembrane region" description="Helical" evidence="1">
    <location>
        <begin position="508"/>
        <end position="530"/>
    </location>
</feature>
<dbReference type="AlphaFoldDB" id="A0A8J2WUY3"/>
<reference evidence="2" key="1">
    <citation type="submission" date="2021-11" db="EMBL/GenBank/DDBJ databases">
        <authorList>
            <person name="Schell T."/>
        </authorList>
    </citation>
    <scope>NUCLEOTIDE SEQUENCE</scope>
    <source>
        <strain evidence="2">M5</strain>
    </source>
</reference>
<dbReference type="OrthoDB" id="2149840at2759"/>
<evidence type="ECO:0000313" key="3">
    <source>
        <dbReference type="Proteomes" id="UP000789390"/>
    </source>
</evidence>
<sequence length="605" mass="68471">MPKLFEDPGVDEFRGLNLRDLRIDEAWMVITSNLLNPSWLYVLSDDCDQCAFKLMSYVGSEANNSVKMETKHGWTLRFRDDNSSTYVPQLTDNNNTVCQLHVTMGEFGVYDVMLNPSDGDRADCSFSTAKEPVDIYAPLLACFLFYVVLAFLWIGFKAVLRRGYLDGCLYALKIKKRQKNTSNPVDQNENLGGSTVAAKEEEKITPKKSSRLKSLDTFRGISIVIMIFVNDGAGQYFFFEHATWNGLQVADLVFPWFMWIMGVCMPISLRSSLRRKESKLTIFAGILRRSCLLFFLGIMNNSLGGNIELSRLRIPGVLQRFAITYLVVGTAGLLLTPVDLSAPHQSSKARKMFQDIVVLWPQWIFFLLLVAAHCFITFFLPVEEECPVGYLGPAGLHLDNKYPGHCIGGAAGYIDRLILSVQHIYNYPTTIQVYESGPYDPEGILGSMLCTFQVFMGAQAGMTLLIFSDWKSRIVRWLAWSVLTGAVGTLLCLATQNDGWIPVNKNLWSLSYVMVTTCFAFFLLGVCFFLIDVRKWWTGAPFFYPGMNGIFMYLGHQGAYNLFPWHWENGSMNTHFEKLAEALWGVSLWVAVAAWLYHKKIFLAL</sequence>
<feature type="transmembrane region" description="Helical" evidence="1">
    <location>
        <begin position="542"/>
        <end position="559"/>
    </location>
</feature>
<name>A0A8J2WUY3_9CRUS</name>
<protein>
    <submittedName>
        <fullName evidence="2">Uncharacterized protein</fullName>
    </submittedName>
</protein>
<feature type="transmembrane region" description="Helical" evidence="1">
    <location>
        <begin position="249"/>
        <end position="268"/>
    </location>
</feature>
<feature type="transmembrane region" description="Helical" evidence="1">
    <location>
        <begin position="474"/>
        <end position="496"/>
    </location>
</feature>
<accession>A0A8J2WUY3</accession>
<dbReference type="Proteomes" id="UP000789390">
    <property type="component" value="Unassembled WGS sequence"/>
</dbReference>
<keyword evidence="3" id="KW-1185">Reference proteome</keyword>